<feature type="region of interest" description="Disordered" evidence="1">
    <location>
        <begin position="107"/>
        <end position="145"/>
    </location>
</feature>
<dbReference type="Proteomes" id="UP000801428">
    <property type="component" value="Unassembled WGS sequence"/>
</dbReference>
<evidence type="ECO:0000256" key="1">
    <source>
        <dbReference type="SAM" id="MobiDB-lite"/>
    </source>
</evidence>
<keyword evidence="2" id="KW-0472">Membrane</keyword>
<feature type="compositionally biased region" description="Polar residues" evidence="1">
    <location>
        <begin position="15"/>
        <end position="25"/>
    </location>
</feature>
<organism evidence="3 4">
    <name type="scientific">Curvularia kusanoi</name>
    <name type="common">Cochliobolus kusanoi</name>
    <dbReference type="NCBI Taxonomy" id="90978"/>
    <lineage>
        <taxon>Eukaryota</taxon>
        <taxon>Fungi</taxon>
        <taxon>Dikarya</taxon>
        <taxon>Ascomycota</taxon>
        <taxon>Pezizomycotina</taxon>
        <taxon>Dothideomycetes</taxon>
        <taxon>Pleosporomycetidae</taxon>
        <taxon>Pleosporales</taxon>
        <taxon>Pleosporineae</taxon>
        <taxon>Pleosporaceae</taxon>
        <taxon>Curvularia</taxon>
    </lineage>
</organism>
<evidence type="ECO:0000313" key="3">
    <source>
        <dbReference type="EMBL" id="KAF2998152.1"/>
    </source>
</evidence>
<accession>A0A9P4W497</accession>
<evidence type="ECO:0000313" key="4">
    <source>
        <dbReference type="Proteomes" id="UP000801428"/>
    </source>
</evidence>
<protein>
    <submittedName>
        <fullName evidence="3">Uncharacterized protein</fullName>
    </submittedName>
</protein>
<feature type="transmembrane region" description="Helical" evidence="2">
    <location>
        <begin position="41"/>
        <end position="58"/>
    </location>
</feature>
<name>A0A9P4W497_CURKU</name>
<reference evidence="3" key="1">
    <citation type="submission" date="2019-04" db="EMBL/GenBank/DDBJ databases">
        <title>Sequencing of skin fungus with MAO and IRED activity.</title>
        <authorList>
            <person name="Marsaioli A.J."/>
            <person name="Bonatto J.M.C."/>
            <person name="Reis Junior O."/>
        </authorList>
    </citation>
    <scope>NUCLEOTIDE SEQUENCE</scope>
    <source>
        <strain evidence="3">30M1</strain>
    </source>
</reference>
<proteinExistence type="predicted"/>
<feature type="compositionally biased region" description="Basic and acidic residues" evidence="1">
    <location>
        <begin position="112"/>
        <end position="139"/>
    </location>
</feature>
<gene>
    <name evidence="3" type="ORF">E8E13_002215</name>
</gene>
<comment type="caution">
    <text evidence="3">The sequence shown here is derived from an EMBL/GenBank/DDBJ whole genome shotgun (WGS) entry which is preliminary data.</text>
</comment>
<keyword evidence="4" id="KW-1185">Reference proteome</keyword>
<dbReference type="EMBL" id="SWKU01000020">
    <property type="protein sequence ID" value="KAF2998152.1"/>
    <property type="molecule type" value="Genomic_DNA"/>
</dbReference>
<dbReference type="OrthoDB" id="5304367at2759"/>
<feature type="region of interest" description="Disordered" evidence="1">
    <location>
        <begin position="1"/>
        <end position="31"/>
    </location>
</feature>
<keyword evidence="2" id="KW-0812">Transmembrane</keyword>
<sequence>MGGRLSTPKGADGINESSKPHSNNAPARLSRGRGIINGRTIMAPLAALTMAGILFVYARTSIRAAKLNAQRHREADGGQISWHKESLRRHGQLERLDDDRGTLKEALVGSFSKDRTKKPGAETEERQRAYSKDEEELRRIVGKKG</sequence>
<dbReference type="AlphaFoldDB" id="A0A9P4W497"/>
<keyword evidence="2" id="KW-1133">Transmembrane helix</keyword>
<evidence type="ECO:0000256" key="2">
    <source>
        <dbReference type="SAM" id="Phobius"/>
    </source>
</evidence>